<organism evidence="2 3">
    <name type="scientific">Loigolactobacillus rennini DSM 20253</name>
    <dbReference type="NCBI Taxonomy" id="1423796"/>
    <lineage>
        <taxon>Bacteria</taxon>
        <taxon>Bacillati</taxon>
        <taxon>Bacillota</taxon>
        <taxon>Bacilli</taxon>
        <taxon>Lactobacillales</taxon>
        <taxon>Lactobacillaceae</taxon>
        <taxon>Loigolactobacillus</taxon>
    </lineage>
</organism>
<dbReference type="OrthoDB" id="2187432at2"/>
<sequence length="89" mass="10128">MTSEFGLMTFKNTHQAIKTHELLEHYPDYNADIIATPGQISAGCGMSVRFKYEQKAALKKLLAAKEYDYQHIYHGQRSIGVQSSYQVDD</sequence>
<dbReference type="InterPro" id="IPR021778">
    <property type="entry name" value="Se/S_carrier-like"/>
</dbReference>
<dbReference type="RefSeq" id="WP_057874710.1">
    <property type="nucleotide sequence ID" value="NZ_AYYI01000087.1"/>
</dbReference>
<evidence type="ECO:0000313" key="3">
    <source>
        <dbReference type="Proteomes" id="UP000051638"/>
    </source>
</evidence>
<evidence type="ECO:0000259" key="1">
    <source>
        <dbReference type="Pfam" id="PF11823"/>
    </source>
</evidence>
<gene>
    <name evidence="2" type="ORF">FC24_GL000270</name>
</gene>
<dbReference type="EMBL" id="AYYI01000087">
    <property type="protein sequence ID" value="KRM94702.1"/>
    <property type="molecule type" value="Genomic_DNA"/>
</dbReference>
<keyword evidence="3" id="KW-1185">Reference proteome</keyword>
<comment type="caution">
    <text evidence="2">The sequence shown here is derived from an EMBL/GenBank/DDBJ whole genome shotgun (WGS) entry which is preliminary data.</text>
</comment>
<accession>A0A0R2CSC9</accession>
<proteinExistence type="predicted"/>
<dbReference type="PATRIC" id="fig|1423796.3.peg.281"/>
<protein>
    <recommendedName>
        <fullName evidence="1">Putative Se/S carrier protein-like domain-containing protein</fullName>
    </recommendedName>
</protein>
<feature type="domain" description="Putative Se/S carrier protein-like" evidence="1">
    <location>
        <begin position="6"/>
        <end position="73"/>
    </location>
</feature>
<name>A0A0R2CSC9_9LACO</name>
<dbReference type="Proteomes" id="UP000051638">
    <property type="component" value="Unassembled WGS sequence"/>
</dbReference>
<evidence type="ECO:0000313" key="2">
    <source>
        <dbReference type="EMBL" id="KRM94702.1"/>
    </source>
</evidence>
<dbReference type="STRING" id="1423796.FC24_GL000270"/>
<dbReference type="Pfam" id="PF11823">
    <property type="entry name" value="Se_S_carrier"/>
    <property type="match status" value="1"/>
</dbReference>
<reference evidence="2 3" key="1">
    <citation type="journal article" date="2015" name="Genome Announc.">
        <title>Expanding the biotechnology potential of lactobacilli through comparative genomics of 213 strains and associated genera.</title>
        <authorList>
            <person name="Sun Z."/>
            <person name="Harris H.M."/>
            <person name="McCann A."/>
            <person name="Guo C."/>
            <person name="Argimon S."/>
            <person name="Zhang W."/>
            <person name="Yang X."/>
            <person name="Jeffery I.B."/>
            <person name="Cooney J.C."/>
            <person name="Kagawa T.F."/>
            <person name="Liu W."/>
            <person name="Song Y."/>
            <person name="Salvetti E."/>
            <person name="Wrobel A."/>
            <person name="Rasinkangas P."/>
            <person name="Parkhill J."/>
            <person name="Rea M.C."/>
            <person name="O'Sullivan O."/>
            <person name="Ritari J."/>
            <person name="Douillard F.P."/>
            <person name="Paul Ross R."/>
            <person name="Yang R."/>
            <person name="Briner A.E."/>
            <person name="Felis G.E."/>
            <person name="de Vos W.M."/>
            <person name="Barrangou R."/>
            <person name="Klaenhammer T.R."/>
            <person name="Caufield P.W."/>
            <person name="Cui Y."/>
            <person name="Zhang H."/>
            <person name="O'Toole P.W."/>
        </authorList>
    </citation>
    <scope>NUCLEOTIDE SEQUENCE [LARGE SCALE GENOMIC DNA]</scope>
    <source>
        <strain evidence="2 3">DSM 20253</strain>
    </source>
</reference>
<dbReference type="AlphaFoldDB" id="A0A0R2CSC9"/>